<dbReference type="AlphaFoldDB" id="A0A914EJU7"/>
<dbReference type="InterPro" id="IPR003582">
    <property type="entry name" value="ShKT_dom"/>
</dbReference>
<protein>
    <submittedName>
        <fullName evidence="5">ShKT domain-containing protein</fullName>
    </submittedName>
</protein>
<dbReference type="WBParaSite" id="ACRNAN_scaffold8264.g23196.t1">
    <property type="protein sequence ID" value="ACRNAN_scaffold8264.g23196.t1"/>
    <property type="gene ID" value="ACRNAN_scaffold8264.g23196"/>
</dbReference>
<dbReference type="PANTHER" id="PTHR21724:SF108">
    <property type="entry name" value="SHKT DOMAIN-CONTAINING PROTEIN"/>
    <property type="match status" value="1"/>
</dbReference>
<dbReference type="Gene3D" id="1.10.10.1940">
    <property type="match status" value="2"/>
</dbReference>
<organism evidence="4 5">
    <name type="scientific">Acrobeloides nanus</name>
    <dbReference type="NCBI Taxonomy" id="290746"/>
    <lineage>
        <taxon>Eukaryota</taxon>
        <taxon>Metazoa</taxon>
        <taxon>Ecdysozoa</taxon>
        <taxon>Nematoda</taxon>
        <taxon>Chromadorea</taxon>
        <taxon>Rhabditida</taxon>
        <taxon>Tylenchina</taxon>
        <taxon>Cephalobomorpha</taxon>
        <taxon>Cephaloboidea</taxon>
        <taxon>Cephalobidae</taxon>
        <taxon>Acrobeloides</taxon>
    </lineage>
</organism>
<proteinExistence type="predicted"/>
<dbReference type="PROSITE" id="PS51670">
    <property type="entry name" value="SHKT"/>
    <property type="match status" value="2"/>
</dbReference>
<dbReference type="PROSITE" id="PS51257">
    <property type="entry name" value="PROKAR_LIPOPROTEIN"/>
    <property type="match status" value="1"/>
</dbReference>
<dbReference type="Proteomes" id="UP000887540">
    <property type="component" value="Unplaced"/>
</dbReference>
<sequence>MKTLFFVISILALASLTLAACPAGYVADSLPCDMTGTMCPNAGFTCFNGAMGDCCKAAGGGGLTPCADKSTSCATWKANGFCTNSFYTCTDRLNSCALTCNVASCSPQATCPNVGVPCVDSDSRCATWVPNGFCKSSFYSCSNRKTSCAKSCGLCSTTC</sequence>
<feature type="signal peptide" evidence="2">
    <location>
        <begin position="1"/>
        <end position="19"/>
    </location>
</feature>
<feature type="domain" description="ShKT" evidence="3">
    <location>
        <begin position="66"/>
        <end position="105"/>
    </location>
</feature>
<feature type="domain" description="ShKT" evidence="3">
    <location>
        <begin position="118"/>
        <end position="155"/>
    </location>
</feature>
<dbReference type="SMART" id="SM00254">
    <property type="entry name" value="ShKT"/>
    <property type="match status" value="2"/>
</dbReference>
<feature type="chain" id="PRO_5037150581" evidence="2">
    <location>
        <begin position="20"/>
        <end position="159"/>
    </location>
</feature>
<dbReference type="Pfam" id="PF01549">
    <property type="entry name" value="ShK"/>
    <property type="match status" value="2"/>
</dbReference>
<evidence type="ECO:0000256" key="1">
    <source>
        <dbReference type="PROSITE-ProRule" id="PRU01005"/>
    </source>
</evidence>
<evidence type="ECO:0000313" key="4">
    <source>
        <dbReference type="Proteomes" id="UP000887540"/>
    </source>
</evidence>
<keyword evidence="4" id="KW-1185">Reference proteome</keyword>
<comment type="caution">
    <text evidence="1">Lacks conserved residue(s) required for the propagation of feature annotation.</text>
</comment>
<accession>A0A914EJU7</accession>
<name>A0A914EJU7_9BILA</name>
<evidence type="ECO:0000259" key="3">
    <source>
        <dbReference type="PROSITE" id="PS51670"/>
    </source>
</evidence>
<reference evidence="5" key="1">
    <citation type="submission" date="2022-11" db="UniProtKB">
        <authorList>
            <consortium name="WormBaseParasite"/>
        </authorList>
    </citation>
    <scope>IDENTIFICATION</scope>
</reference>
<evidence type="ECO:0000256" key="2">
    <source>
        <dbReference type="SAM" id="SignalP"/>
    </source>
</evidence>
<evidence type="ECO:0000313" key="5">
    <source>
        <dbReference type="WBParaSite" id="ACRNAN_scaffold8264.g23196.t1"/>
    </source>
</evidence>
<keyword evidence="2" id="KW-0732">Signal</keyword>
<dbReference type="PANTHER" id="PTHR21724">
    <property type="entry name" value="SHKT DOMAIN-CONTAINING PROTEIN"/>
    <property type="match status" value="1"/>
</dbReference>